<reference evidence="17 19" key="1">
    <citation type="submission" date="2015-02" db="EMBL/GenBank/DDBJ databases">
        <authorList>
            <person name="Chooi Y.-H."/>
        </authorList>
    </citation>
    <scope>NUCLEOTIDE SEQUENCE [LARGE SCALE GENOMIC DNA]</scope>
    <source>
        <strain evidence="17">E3</strain>
    </source>
</reference>
<evidence type="ECO:0000256" key="8">
    <source>
        <dbReference type="ARBA" id="ARBA00022989"/>
    </source>
</evidence>
<feature type="transmembrane region" description="Helical" evidence="14">
    <location>
        <begin position="157"/>
        <end position="183"/>
    </location>
</feature>
<accession>A0A0G4J4A1</accession>
<dbReference type="InterPro" id="IPR018247">
    <property type="entry name" value="EF_Hand_1_Ca_BS"/>
</dbReference>
<dbReference type="GO" id="GO:0030003">
    <property type="term" value="P:intracellular monoatomic cation homeostasis"/>
    <property type="evidence" value="ECO:0007669"/>
    <property type="project" value="TreeGrafter"/>
</dbReference>
<sequence length="693" mass="78262">MLTIRRFVGAAGRPAVMRSASRPALASARQYSPMTTHPRRTTILLVCGRTTPWSPARYPLSLQRASFLDGYPYRMSSYRWLSTSPTQSDSSVTSADKPPPPKSKWEHAKETMWHYWNGCKLLAANVSTAVKLVRKSTTGKKLTRRERKLLTTTAADLARFVPFAFFIIIPFLELALPLFLYLFPNMLPSTFQDKHKKEEMMKKQLKLRLELAEFLQETTEVVAKNMTDKGSKEARERADRLVRLLARVREGKYITNDDVVQLASLFEDEFTLEHLSREQLASLSRYMGINTYGRSSRLQYELLKRLEEIREDDRAIVEEGIDSLTLSELRTAVGQRGMRALGVPEHVLKGQLQGWLDLSLNQSIPPGLLLLSRVFTLNQAERPGTPLQAIKSTLARLDDKIVEDVIDETTKPADNAQKLEDVKFQLELLKEEEEDWKEKEKIIKEKEKEKEETKEKNAAEEIRTSPKEELPDDSFVGPPVAPAVPSTVPGEQAAGELTAEEARARLKKLTEIGEELAVLSDESAVSQEREKLEELTAKWSELEKVASAREDHHLPETFDRAPKLEQVPAKEDEPPSEPTKEEAAESAVQARLKQKVGSMLAELRGDIDRADSKIGDKLRVLDQDHDGVMSYEEVVDALRNSLKECKSDEEAREIVKALDIKQDGKIDTDELRKFIRSSAKDASSKDGSDSGAR</sequence>
<feature type="domain" description="Letm1 RBD" evidence="16">
    <location>
        <begin position="203"/>
        <end position="410"/>
    </location>
</feature>
<evidence type="ECO:0000256" key="5">
    <source>
        <dbReference type="ARBA" id="ARBA00022692"/>
    </source>
</evidence>
<dbReference type="Gene3D" id="1.10.238.10">
    <property type="entry name" value="EF-hand"/>
    <property type="match status" value="1"/>
</dbReference>
<feature type="region of interest" description="Disordered" evidence="13">
    <location>
        <begin position="548"/>
        <end position="586"/>
    </location>
</feature>
<dbReference type="Proteomes" id="UP000039324">
    <property type="component" value="Unassembled WGS sequence"/>
</dbReference>
<feature type="compositionally biased region" description="Basic and acidic residues" evidence="13">
    <location>
        <begin position="447"/>
        <end position="469"/>
    </location>
</feature>
<keyword evidence="8 14" id="KW-1133">Transmembrane helix</keyword>
<dbReference type="InterPro" id="IPR002048">
    <property type="entry name" value="EF_hand_dom"/>
</dbReference>
<keyword evidence="9 12" id="KW-0496">Mitochondrion</keyword>
<reference evidence="18 20" key="2">
    <citation type="submission" date="2018-03" db="EMBL/GenBank/DDBJ databases">
        <authorList>
            <person name="Fogelqvist J."/>
        </authorList>
    </citation>
    <scope>NUCLEOTIDE SEQUENCE [LARGE SCALE GENOMIC DNA]</scope>
</reference>
<dbReference type="PANTHER" id="PTHR14009">
    <property type="entry name" value="LEUCINE ZIPPER-EF-HAND CONTAINING TRANSMEMBRANE PROTEIN"/>
    <property type="match status" value="1"/>
</dbReference>
<name>A0A0G4J4A1_PLABS</name>
<evidence type="ECO:0000313" key="19">
    <source>
        <dbReference type="Proteomes" id="UP000039324"/>
    </source>
</evidence>
<evidence type="ECO:0000256" key="13">
    <source>
        <dbReference type="SAM" id="MobiDB-lite"/>
    </source>
</evidence>
<dbReference type="EMBL" id="OVEO01000001">
    <property type="protein sequence ID" value="SPQ93736.1"/>
    <property type="molecule type" value="Genomic_DNA"/>
</dbReference>
<dbReference type="PROSITE" id="PS51758">
    <property type="entry name" value="LETM1_RBD"/>
    <property type="match status" value="1"/>
</dbReference>
<dbReference type="InterPro" id="IPR011992">
    <property type="entry name" value="EF-hand-dom_pair"/>
</dbReference>
<evidence type="ECO:0000256" key="2">
    <source>
        <dbReference type="ARBA" id="ARBA00009584"/>
    </source>
</evidence>
<dbReference type="Pfam" id="PF13499">
    <property type="entry name" value="EF-hand_7"/>
    <property type="match status" value="1"/>
</dbReference>
<evidence type="ECO:0000313" key="20">
    <source>
        <dbReference type="Proteomes" id="UP000290189"/>
    </source>
</evidence>
<protein>
    <recommendedName>
        <fullName evidence="3">Mitochondrial proton/calcium exchanger protein</fullName>
    </recommendedName>
    <alternativeName>
        <fullName evidence="11">Leucine zipper-EF-hand-containing transmembrane protein 1</fullName>
    </alternativeName>
</protein>
<keyword evidence="5 14" id="KW-0812">Transmembrane</keyword>
<keyword evidence="19" id="KW-1185">Reference proteome</keyword>
<dbReference type="GO" id="GO:0043022">
    <property type="term" value="F:ribosome binding"/>
    <property type="evidence" value="ECO:0007669"/>
    <property type="project" value="InterPro"/>
</dbReference>
<keyword evidence="6" id="KW-0999">Mitochondrion inner membrane</keyword>
<dbReference type="PANTHER" id="PTHR14009:SF1">
    <property type="entry name" value="MITOCHONDRIAL PROTON_CALCIUM EXCHANGER PROTEIN"/>
    <property type="match status" value="1"/>
</dbReference>
<keyword evidence="7" id="KW-0106">Calcium</keyword>
<gene>
    <name evidence="17" type="ORF">PBRA_008921</name>
    <name evidence="18" type="ORF">PLBR_LOCUS951</name>
</gene>
<keyword evidence="4" id="KW-0050">Antiport</keyword>
<dbReference type="SMART" id="SM00054">
    <property type="entry name" value="EFh"/>
    <property type="match status" value="2"/>
</dbReference>
<dbReference type="InterPro" id="IPR044202">
    <property type="entry name" value="LETM1/MDM38-like"/>
</dbReference>
<dbReference type="GO" id="GO:0005509">
    <property type="term" value="F:calcium ion binding"/>
    <property type="evidence" value="ECO:0007669"/>
    <property type="project" value="InterPro"/>
</dbReference>
<dbReference type="EMBL" id="CDSF01000124">
    <property type="protein sequence ID" value="CEP02337.1"/>
    <property type="molecule type" value="Genomic_DNA"/>
</dbReference>
<evidence type="ECO:0000313" key="18">
    <source>
        <dbReference type="EMBL" id="SPQ93736.1"/>
    </source>
</evidence>
<dbReference type="GO" id="GO:0015297">
    <property type="term" value="F:antiporter activity"/>
    <property type="evidence" value="ECO:0007669"/>
    <property type="project" value="UniProtKB-KW"/>
</dbReference>
<comment type="subcellular location">
    <subcellularLocation>
        <location evidence="1">Mitochondrion inner membrane</location>
        <topology evidence="1">Single-pass membrane protein</topology>
    </subcellularLocation>
</comment>
<organism evidence="17 19">
    <name type="scientific">Plasmodiophora brassicae</name>
    <name type="common">Clubroot disease agent</name>
    <dbReference type="NCBI Taxonomy" id="37360"/>
    <lineage>
        <taxon>Eukaryota</taxon>
        <taxon>Sar</taxon>
        <taxon>Rhizaria</taxon>
        <taxon>Endomyxa</taxon>
        <taxon>Phytomyxea</taxon>
        <taxon>Plasmodiophorida</taxon>
        <taxon>Plasmodiophoridae</taxon>
        <taxon>Plasmodiophora</taxon>
    </lineage>
</organism>
<evidence type="ECO:0000256" key="12">
    <source>
        <dbReference type="PROSITE-ProRule" id="PRU01094"/>
    </source>
</evidence>
<evidence type="ECO:0000256" key="4">
    <source>
        <dbReference type="ARBA" id="ARBA00022449"/>
    </source>
</evidence>
<comment type="similarity">
    <text evidence="2">Belongs to the LETM1 family.</text>
</comment>
<proteinExistence type="inferred from homology"/>
<evidence type="ECO:0000259" key="15">
    <source>
        <dbReference type="PROSITE" id="PS50222"/>
    </source>
</evidence>
<dbReference type="Pfam" id="PF07766">
    <property type="entry name" value="LETM1_RBD"/>
    <property type="match status" value="1"/>
</dbReference>
<dbReference type="CDD" id="cd00051">
    <property type="entry name" value="EFh"/>
    <property type="match status" value="1"/>
</dbReference>
<evidence type="ECO:0000256" key="11">
    <source>
        <dbReference type="ARBA" id="ARBA00031360"/>
    </source>
</evidence>
<evidence type="ECO:0000256" key="6">
    <source>
        <dbReference type="ARBA" id="ARBA00022792"/>
    </source>
</evidence>
<dbReference type="PROSITE" id="PS00018">
    <property type="entry name" value="EF_HAND_1"/>
    <property type="match status" value="1"/>
</dbReference>
<keyword evidence="10 14" id="KW-0472">Membrane</keyword>
<dbReference type="GO" id="GO:0005743">
    <property type="term" value="C:mitochondrial inner membrane"/>
    <property type="evidence" value="ECO:0007669"/>
    <property type="project" value="UniProtKB-SubCell"/>
</dbReference>
<dbReference type="OrthoDB" id="275278at2759"/>
<dbReference type="Proteomes" id="UP000290189">
    <property type="component" value="Unassembled WGS sequence"/>
</dbReference>
<feature type="compositionally biased region" description="Polar residues" evidence="13">
    <location>
        <begin position="84"/>
        <end position="94"/>
    </location>
</feature>
<dbReference type="STRING" id="37360.A0A0G4J4A1"/>
<dbReference type="InterPro" id="IPR033122">
    <property type="entry name" value="LETM1-like_RBD"/>
</dbReference>
<dbReference type="PROSITE" id="PS50222">
    <property type="entry name" value="EF_HAND_2"/>
    <property type="match status" value="2"/>
</dbReference>
<evidence type="ECO:0000256" key="14">
    <source>
        <dbReference type="SAM" id="Phobius"/>
    </source>
</evidence>
<dbReference type="AlphaFoldDB" id="A0A0G4J4A1"/>
<evidence type="ECO:0000259" key="16">
    <source>
        <dbReference type="PROSITE" id="PS51758"/>
    </source>
</evidence>
<evidence type="ECO:0000313" key="17">
    <source>
        <dbReference type="EMBL" id="CEP02337.1"/>
    </source>
</evidence>
<evidence type="ECO:0000256" key="9">
    <source>
        <dbReference type="ARBA" id="ARBA00023128"/>
    </source>
</evidence>
<feature type="compositionally biased region" description="Basic and acidic residues" evidence="13">
    <location>
        <begin position="548"/>
        <end position="583"/>
    </location>
</feature>
<feature type="region of interest" description="Disordered" evidence="13">
    <location>
        <begin position="84"/>
        <end position="104"/>
    </location>
</feature>
<feature type="domain" description="EF-hand" evidence="15">
    <location>
        <begin position="646"/>
        <end position="681"/>
    </location>
</feature>
<evidence type="ECO:0000256" key="7">
    <source>
        <dbReference type="ARBA" id="ARBA00022837"/>
    </source>
</evidence>
<feature type="domain" description="EF-hand" evidence="15">
    <location>
        <begin position="609"/>
        <end position="644"/>
    </location>
</feature>
<evidence type="ECO:0000256" key="1">
    <source>
        <dbReference type="ARBA" id="ARBA00004434"/>
    </source>
</evidence>
<geneLocation type="mitochondrion" evidence="18"/>
<dbReference type="SUPFAM" id="SSF47473">
    <property type="entry name" value="EF-hand"/>
    <property type="match status" value="1"/>
</dbReference>
<keyword evidence="4" id="KW-0813">Transport</keyword>
<evidence type="ECO:0000256" key="3">
    <source>
        <dbReference type="ARBA" id="ARBA00020557"/>
    </source>
</evidence>
<evidence type="ECO:0000256" key="10">
    <source>
        <dbReference type="ARBA" id="ARBA00023136"/>
    </source>
</evidence>
<dbReference type="OMA" id="QNEMIAD"/>
<feature type="region of interest" description="Disordered" evidence="13">
    <location>
        <begin position="447"/>
        <end position="495"/>
    </location>
</feature>